<dbReference type="RefSeq" id="WP_025240025.1">
    <property type="nucleotide sequence ID" value="NZ_CP007441.1"/>
</dbReference>
<reference evidence="3" key="1">
    <citation type="journal article" date="2014" name="Genome Announc.">
        <title>Complete Genome Sequence of the Highly Transformable Pseudomonas stutzeri Strain 28a24.</title>
        <authorList>
            <person name="Smith B.A."/>
            <person name="Dougherty K.M."/>
            <person name="Baltrus D.A."/>
        </authorList>
    </citation>
    <scope>NUCLEOTIDE SEQUENCE [LARGE SCALE GENOMIC DNA]</scope>
    <source>
        <strain evidence="3">28a24</strain>
    </source>
</reference>
<evidence type="ECO:0000313" key="3">
    <source>
        <dbReference type="Proteomes" id="UP000019522"/>
    </source>
</evidence>
<organism evidence="2 3">
    <name type="scientific">Stutzerimonas stutzeri</name>
    <name type="common">Pseudomonas stutzeri</name>
    <dbReference type="NCBI Taxonomy" id="316"/>
    <lineage>
        <taxon>Bacteria</taxon>
        <taxon>Pseudomonadati</taxon>
        <taxon>Pseudomonadota</taxon>
        <taxon>Gammaproteobacteria</taxon>
        <taxon>Pseudomonadales</taxon>
        <taxon>Pseudomonadaceae</taxon>
        <taxon>Stutzerimonas</taxon>
    </lineage>
</organism>
<evidence type="ECO:0000256" key="1">
    <source>
        <dbReference type="SAM" id="SignalP"/>
    </source>
</evidence>
<proteinExistence type="predicted"/>
<accession>W8R6A4</accession>
<keyword evidence="1" id="KW-0732">Signal</keyword>
<reference evidence="2 3" key="2">
    <citation type="submission" date="2014-03" db="EMBL/GenBank/DDBJ databases">
        <authorList>
            <person name="Baltrus D."/>
            <person name="Dougherty K."/>
        </authorList>
    </citation>
    <scope>NUCLEOTIDE SEQUENCE</scope>
    <source>
        <strain evidence="2 3">28a24</strain>
    </source>
</reference>
<dbReference type="PROSITE" id="PS51257">
    <property type="entry name" value="PROKAR_LIPOPROTEIN"/>
    <property type="match status" value="1"/>
</dbReference>
<evidence type="ECO:0000313" key="2">
    <source>
        <dbReference type="EMBL" id="AHL73837.1"/>
    </source>
</evidence>
<feature type="chain" id="PRO_5004912197" description="DUF2931 family protein" evidence="1">
    <location>
        <begin position="20"/>
        <end position="219"/>
    </location>
</feature>
<gene>
    <name evidence="2" type="ORF">CH92_01495</name>
</gene>
<dbReference type="OrthoDB" id="6993804at2"/>
<name>W8R6A4_STUST</name>
<evidence type="ECO:0008006" key="4">
    <source>
        <dbReference type="Google" id="ProtNLM"/>
    </source>
</evidence>
<feature type="signal peptide" evidence="1">
    <location>
        <begin position="1"/>
        <end position="19"/>
    </location>
</feature>
<protein>
    <recommendedName>
        <fullName evidence="4">DUF2931 family protein</fullName>
    </recommendedName>
</protein>
<dbReference type="EMBL" id="CP007441">
    <property type="protein sequence ID" value="AHL73837.1"/>
    <property type="molecule type" value="Genomic_DNA"/>
</dbReference>
<dbReference type="KEGG" id="pstt:CH92_01495"/>
<dbReference type="AlphaFoldDB" id="W8R6A4"/>
<sequence>MKHVMALLGVLVLSSCQTADPLSGDKDPKYEWWSLEFFSPLYMVGWVEASLVEDIQGRTFNKGSSGIVGTGIDNFETDFARGWPRGKSGGIDGVVGADLPKRVYVRWQSIVEPQTYRVWIDIPERARQLMHISTHRRCPKTPDRPALYLAALHLGLAPGGIVQVWTRDECNRPVKIARAQAEIEPLGPSQGKTDGRYAYKINEKTKQYIDKYGIPYGSW</sequence>
<dbReference type="Pfam" id="PF11153">
    <property type="entry name" value="DUF2931"/>
    <property type="match status" value="1"/>
</dbReference>
<dbReference type="PATRIC" id="fig|316.77.peg.303"/>
<dbReference type="Proteomes" id="UP000019522">
    <property type="component" value="Chromosome"/>
</dbReference>
<dbReference type="InterPro" id="IPR021326">
    <property type="entry name" value="DUF2931"/>
</dbReference>